<gene>
    <name evidence="1" type="ORF">METZ01_LOCUS503484</name>
</gene>
<proteinExistence type="predicted"/>
<evidence type="ECO:0000313" key="1">
    <source>
        <dbReference type="EMBL" id="SVE50630.1"/>
    </source>
</evidence>
<name>A0A383E2I8_9ZZZZ</name>
<feature type="non-terminal residue" evidence="1">
    <location>
        <position position="75"/>
    </location>
</feature>
<accession>A0A383E2I8</accession>
<dbReference type="AlphaFoldDB" id="A0A383E2I8"/>
<protein>
    <submittedName>
        <fullName evidence="1">Uncharacterized protein</fullName>
    </submittedName>
</protein>
<dbReference type="EMBL" id="UINC01222033">
    <property type="protein sequence ID" value="SVE50630.1"/>
    <property type="molecule type" value="Genomic_DNA"/>
</dbReference>
<reference evidence="1" key="1">
    <citation type="submission" date="2018-05" db="EMBL/GenBank/DDBJ databases">
        <authorList>
            <person name="Lanie J.A."/>
            <person name="Ng W.-L."/>
            <person name="Kazmierczak K.M."/>
            <person name="Andrzejewski T.M."/>
            <person name="Davidsen T.M."/>
            <person name="Wayne K.J."/>
            <person name="Tettelin H."/>
            <person name="Glass J.I."/>
            <person name="Rusch D."/>
            <person name="Podicherti R."/>
            <person name="Tsui H.-C.T."/>
            <person name="Winkler M.E."/>
        </authorList>
    </citation>
    <scope>NUCLEOTIDE SEQUENCE</scope>
</reference>
<sequence>MFLAIGFLIFCTFTAGVVAQRNYGFSNLIAKPIVLDPIGTIKRKILSYFASPEILTIDLKFEDHMKLMFTLDNAL</sequence>
<organism evidence="1">
    <name type="scientific">marine metagenome</name>
    <dbReference type="NCBI Taxonomy" id="408172"/>
    <lineage>
        <taxon>unclassified sequences</taxon>
        <taxon>metagenomes</taxon>
        <taxon>ecological metagenomes</taxon>
    </lineage>
</organism>